<evidence type="ECO:0000313" key="6">
    <source>
        <dbReference type="Proteomes" id="UP000234891"/>
    </source>
</evidence>
<dbReference type="EMBL" id="QSIR01000023">
    <property type="protein sequence ID" value="RHD03641.1"/>
    <property type="molecule type" value="Genomic_DNA"/>
</dbReference>
<dbReference type="EMBL" id="NIHS01000016">
    <property type="protein sequence ID" value="PLT72009.1"/>
    <property type="molecule type" value="Genomic_DNA"/>
</dbReference>
<dbReference type="EMBL" id="NIHT01000037">
    <property type="protein sequence ID" value="PLT71300.1"/>
    <property type="molecule type" value="Genomic_DNA"/>
</dbReference>
<dbReference type="Proteomes" id="UP000234891">
    <property type="component" value="Unassembled WGS sequence"/>
</dbReference>
<dbReference type="Proteomes" id="UP000235093">
    <property type="component" value="Unassembled WGS sequence"/>
</dbReference>
<proteinExistence type="predicted"/>
<dbReference type="EMBL" id="JAJBOM010000025">
    <property type="protein sequence ID" value="MCB5620428.1"/>
    <property type="molecule type" value="Genomic_DNA"/>
</dbReference>
<evidence type="ECO:0000313" key="4">
    <source>
        <dbReference type="EMBL" id="RHD03641.1"/>
    </source>
</evidence>
<evidence type="ECO:0000313" key="5">
    <source>
        <dbReference type="EMBL" id="RHG81326.1"/>
    </source>
</evidence>
<reference evidence="1" key="3">
    <citation type="submission" date="2021-10" db="EMBL/GenBank/DDBJ databases">
        <title>Collection of gut derived symbiotic bacterial strains cultured from healthy donors.</title>
        <authorList>
            <person name="Lin H."/>
            <person name="Littmann E."/>
            <person name="Claire K."/>
            <person name="Pamer E."/>
        </authorList>
    </citation>
    <scope>NUCLEOTIDE SEQUENCE</scope>
    <source>
        <strain evidence="1">MSK.23.18</strain>
    </source>
</reference>
<dbReference type="Proteomes" id="UP000283981">
    <property type="component" value="Unassembled WGS sequence"/>
</dbReference>
<evidence type="ECO:0000313" key="8">
    <source>
        <dbReference type="Proteomes" id="UP000283981"/>
    </source>
</evidence>
<evidence type="ECO:0000313" key="2">
    <source>
        <dbReference type="EMBL" id="PLT71300.1"/>
    </source>
</evidence>
<protein>
    <submittedName>
        <fullName evidence="2">Uncharacterized protein</fullName>
    </submittedName>
</protein>
<comment type="caution">
    <text evidence="2">The sequence shown here is derived from an EMBL/GenBank/DDBJ whole genome shotgun (WGS) entry which is preliminary data.</text>
</comment>
<reference evidence="6 7" key="1">
    <citation type="journal article" date="2017" name="Genome Med.">
        <title>A novel Ruminococcus gnavus clade enriched in inflammatory bowel disease patients.</title>
        <authorList>
            <person name="Hall A.B."/>
            <person name="Yassour M."/>
            <person name="Sauk J."/>
            <person name="Garner A."/>
            <person name="Jiang X."/>
            <person name="Arthur T."/>
            <person name="Lagoudas G.K."/>
            <person name="Vatanen T."/>
            <person name="Fornelos N."/>
            <person name="Wilson R."/>
            <person name="Bertha M."/>
            <person name="Cohen M."/>
            <person name="Garber J."/>
            <person name="Khalili H."/>
            <person name="Gevers D."/>
            <person name="Ananthakrishnan A.N."/>
            <person name="Kugathasan S."/>
            <person name="Lander E.S."/>
            <person name="Blainey P."/>
            <person name="Vlamakis H."/>
            <person name="Xavier R.J."/>
            <person name="Huttenhower C."/>
        </authorList>
    </citation>
    <scope>NUCLEOTIDE SEQUENCE [LARGE SCALE GENOMIC DNA]</scope>
    <source>
        <strain evidence="3 6">RJX1124</strain>
        <strain evidence="2 7">RJX1125</strain>
    </source>
</reference>
<evidence type="ECO:0000313" key="3">
    <source>
        <dbReference type="EMBL" id="PLT72009.1"/>
    </source>
</evidence>
<evidence type="ECO:0000313" key="1">
    <source>
        <dbReference type="EMBL" id="MCB5620428.1"/>
    </source>
</evidence>
<reference evidence="8 9" key="2">
    <citation type="submission" date="2018-08" db="EMBL/GenBank/DDBJ databases">
        <title>A genome reference for cultivated species of the human gut microbiota.</title>
        <authorList>
            <person name="Zou Y."/>
            <person name="Xue W."/>
            <person name="Luo G."/>
        </authorList>
    </citation>
    <scope>NUCLEOTIDE SEQUENCE [LARGE SCALE GENOMIC DNA]</scope>
    <source>
        <strain evidence="5 8">AM21-18</strain>
        <strain evidence="4 9">AM32-6</strain>
    </source>
</reference>
<accession>A0A2N5P816</accession>
<dbReference type="Proteomes" id="UP000284472">
    <property type="component" value="Unassembled WGS sequence"/>
</dbReference>
<gene>
    <name evidence="2" type="ORF">CDL23_15180</name>
    <name evidence="3" type="ORF">CDL26_09980</name>
    <name evidence="5" type="ORF">DW243_13965</name>
    <name evidence="4" type="ORF">DW812_13610</name>
    <name evidence="1" type="ORF">LIQ08_14900</name>
</gene>
<evidence type="ECO:0000313" key="7">
    <source>
        <dbReference type="Proteomes" id="UP000235093"/>
    </source>
</evidence>
<evidence type="ECO:0000313" key="9">
    <source>
        <dbReference type="Proteomes" id="UP000284472"/>
    </source>
</evidence>
<name>A0A2N5P816_MEDGN</name>
<dbReference type="RefSeq" id="WP_101870837.1">
    <property type="nucleotide sequence ID" value="NZ_JAAIQY010000026.1"/>
</dbReference>
<organism evidence="2 7">
    <name type="scientific">Mediterraneibacter gnavus</name>
    <name type="common">Ruminococcus gnavus</name>
    <dbReference type="NCBI Taxonomy" id="33038"/>
    <lineage>
        <taxon>Bacteria</taxon>
        <taxon>Bacillati</taxon>
        <taxon>Bacillota</taxon>
        <taxon>Clostridia</taxon>
        <taxon>Lachnospirales</taxon>
        <taxon>Lachnospiraceae</taxon>
        <taxon>Mediterraneibacter</taxon>
    </lineage>
</organism>
<dbReference type="Proteomes" id="UP001297370">
    <property type="component" value="Unassembled WGS sequence"/>
</dbReference>
<dbReference type="EMBL" id="QRIS01000026">
    <property type="protein sequence ID" value="RHG81326.1"/>
    <property type="molecule type" value="Genomic_DNA"/>
</dbReference>
<sequence>MKIANEGKKNLEPKANYIEPRGCGCNPGSLLSSARDYGCACGCTTSSNSSSAKNVGVNL</sequence>
<dbReference type="AlphaFoldDB" id="A0A2N5P816"/>